<keyword evidence="2" id="KW-1185">Reference proteome</keyword>
<proteinExistence type="predicted"/>
<sequence length="59" mass="7086">MRKSVKTHKPKLASKYKAKTKAVGIIDFQIVRAQYLWRYVRYVYTCAMRLYKSIKTKRA</sequence>
<reference evidence="1 2" key="1">
    <citation type="submission" date="2016-03" db="EMBL/GenBank/DDBJ databases">
        <title>Genome sequence of Pontibacter sp. nov., of the family cytophagaceae, isolated from marine sediment of the Yellow Sea, China.</title>
        <authorList>
            <person name="Zhang G."/>
            <person name="Zhang R."/>
        </authorList>
    </citation>
    <scope>NUCLEOTIDE SEQUENCE [LARGE SCALE GENOMIC DNA]</scope>
    <source>
        <strain evidence="1 2">S10-8</strain>
    </source>
</reference>
<evidence type="ECO:0000313" key="2">
    <source>
        <dbReference type="Proteomes" id="UP000186551"/>
    </source>
</evidence>
<comment type="caution">
    <text evidence="1">The sequence shown here is derived from an EMBL/GenBank/DDBJ whole genome shotgun (WGS) entry which is preliminary data.</text>
</comment>
<dbReference type="EMBL" id="LVWA01000003">
    <property type="protein sequence ID" value="OKL41379.1"/>
    <property type="molecule type" value="Genomic_DNA"/>
</dbReference>
<dbReference type="Proteomes" id="UP000186551">
    <property type="component" value="Unassembled WGS sequence"/>
</dbReference>
<accession>A0A1Q5PGM0</accession>
<organism evidence="1 2">
    <name type="scientific">Pontibacter flavimaris</name>
    <dbReference type="NCBI Taxonomy" id="1797110"/>
    <lineage>
        <taxon>Bacteria</taxon>
        <taxon>Pseudomonadati</taxon>
        <taxon>Bacteroidota</taxon>
        <taxon>Cytophagia</taxon>
        <taxon>Cytophagales</taxon>
        <taxon>Hymenobacteraceae</taxon>
        <taxon>Pontibacter</taxon>
    </lineage>
</organism>
<evidence type="ECO:0000313" key="1">
    <source>
        <dbReference type="EMBL" id="OKL41379.1"/>
    </source>
</evidence>
<dbReference type="AlphaFoldDB" id="A0A1Q5PGM0"/>
<gene>
    <name evidence="1" type="ORF">A3841_09965</name>
</gene>
<protein>
    <submittedName>
        <fullName evidence="1">Uncharacterized protein</fullName>
    </submittedName>
</protein>
<name>A0A1Q5PGM0_9BACT</name>